<proteinExistence type="predicted"/>
<dbReference type="Proteomes" id="UP000091918">
    <property type="component" value="Unassembled WGS sequence"/>
</dbReference>
<organism evidence="1 2">
    <name type="scientific">Emergomyces africanus</name>
    <dbReference type="NCBI Taxonomy" id="1955775"/>
    <lineage>
        <taxon>Eukaryota</taxon>
        <taxon>Fungi</taxon>
        <taxon>Dikarya</taxon>
        <taxon>Ascomycota</taxon>
        <taxon>Pezizomycotina</taxon>
        <taxon>Eurotiomycetes</taxon>
        <taxon>Eurotiomycetidae</taxon>
        <taxon>Onygenales</taxon>
        <taxon>Ajellomycetaceae</taxon>
        <taxon>Emergomyces</taxon>
    </lineage>
</organism>
<gene>
    <name evidence="1" type="ORF">ACJ72_06360</name>
</gene>
<keyword evidence="2" id="KW-1185">Reference proteome</keyword>
<dbReference type="EMBL" id="LGUA01001067">
    <property type="protein sequence ID" value="OAX79320.1"/>
    <property type="molecule type" value="Genomic_DNA"/>
</dbReference>
<accession>A0A1B7NRQ7</accession>
<evidence type="ECO:0000313" key="2">
    <source>
        <dbReference type="Proteomes" id="UP000091918"/>
    </source>
</evidence>
<comment type="caution">
    <text evidence="1">The sequence shown here is derived from an EMBL/GenBank/DDBJ whole genome shotgun (WGS) entry which is preliminary data.</text>
</comment>
<name>A0A1B7NRQ7_9EURO</name>
<evidence type="ECO:0000313" key="1">
    <source>
        <dbReference type="EMBL" id="OAX79320.1"/>
    </source>
</evidence>
<protein>
    <submittedName>
        <fullName evidence="1">Uncharacterized protein</fullName>
    </submittedName>
</protein>
<reference evidence="1 2" key="1">
    <citation type="submission" date="2015-07" db="EMBL/GenBank/DDBJ databases">
        <title>Emmonsia species relationships and genome sequence.</title>
        <authorList>
            <person name="Cuomo C.A."/>
            <person name="Schwartz I.S."/>
            <person name="Kenyon C."/>
            <person name="de Hoog G.S."/>
            <person name="Govender N.P."/>
            <person name="Botha A."/>
            <person name="Moreno L."/>
            <person name="de Vries M."/>
            <person name="Munoz J.F."/>
            <person name="Stielow J.B."/>
        </authorList>
    </citation>
    <scope>NUCLEOTIDE SEQUENCE [LARGE SCALE GENOMIC DNA]</scope>
    <source>
        <strain evidence="1 2">CBS 136260</strain>
    </source>
</reference>
<dbReference type="AlphaFoldDB" id="A0A1B7NRQ7"/>
<sequence>MGSEERNKRAAPADFRGDLGEREDDQIARLVIGSTLKDKVRWCIRVCRFPLIAVIVVVAVGKLVKRLWVGSIQDRKGEKDRMASIMGGRSGEHEEEPNWFENSGIEQERRKAAPIGVVDGIFLTAGKKGSDGDDGGDDDDDEIWMVVYGFR</sequence>